<dbReference type="GeneID" id="111111245"/>
<dbReference type="KEGG" id="cvn:111111245"/>
<sequence length="382" mass="43400">MEDRKRKYSPPQDSNTEISTTTVESLPPTSSSDPSSENDSFPQCTSQWKRCDIDKLGIKMLYRGCAMDVVYEWGLYTMFRKDVVSEELNTVEKILDICDSIAADFLSFEELQSKFDENPEICNTFLPTEKISFGMGLCSCRFDEFQQKLELVLREGTEVAATNFQTLFEDFLKICGIITRHRPDVATKKVKIKGEIVSSTPDILCYGLEGKVLCLVEVFGEDKIKKMTQGDGPVVKKTRHATSEVDPCLPESLLAQHIGELLAYVDSSVTHMDLCGSVGRDILGFTVEKTLVSVTHLQLTELSWEKIQNSTKKGSIKHSDKPVLHYSRRYNYLKKSDRQELFKVILHLKLMQSVHEKITLQRKSKGTTDILSKKRIEQNLQS</sequence>
<dbReference type="Proteomes" id="UP000694844">
    <property type="component" value="Chromosome 9"/>
</dbReference>
<gene>
    <name evidence="3" type="primary">LOC111111245</name>
</gene>
<dbReference type="RefSeq" id="XP_022303811.1">
    <property type="nucleotide sequence ID" value="XM_022448103.1"/>
</dbReference>
<evidence type="ECO:0000313" key="3">
    <source>
        <dbReference type="RefSeq" id="XP_022303811.1"/>
    </source>
</evidence>
<protein>
    <submittedName>
        <fullName evidence="3">Uncharacterized protein LOC111111245 isoform X1</fullName>
    </submittedName>
</protein>
<dbReference type="OrthoDB" id="6082730at2759"/>
<organism evidence="2 3">
    <name type="scientific">Crassostrea virginica</name>
    <name type="common">Eastern oyster</name>
    <dbReference type="NCBI Taxonomy" id="6565"/>
    <lineage>
        <taxon>Eukaryota</taxon>
        <taxon>Metazoa</taxon>
        <taxon>Spiralia</taxon>
        <taxon>Lophotrochozoa</taxon>
        <taxon>Mollusca</taxon>
        <taxon>Bivalvia</taxon>
        <taxon>Autobranchia</taxon>
        <taxon>Pteriomorphia</taxon>
        <taxon>Ostreida</taxon>
        <taxon>Ostreoidea</taxon>
        <taxon>Ostreidae</taxon>
        <taxon>Crassostrea</taxon>
    </lineage>
</organism>
<feature type="compositionally biased region" description="Polar residues" evidence="1">
    <location>
        <begin position="11"/>
        <end position="24"/>
    </location>
</feature>
<evidence type="ECO:0000313" key="2">
    <source>
        <dbReference type="Proteomes" id="UP000694844"/>
    </source>
</evidence>
<evidence type="ECO:0000256" key="1">
    <source>
        <dbReference type="SAM" id="MobiDB-lite"/>
    </source>
</evidence>
<proteinExistence type="predicted"/>
<feature type="region of interest" description="Disordered" evidence="1">
    <location>
        <begin position="1"/>
        <end position="44"/>
    </location>
</feature>
<accession>A0A8B8BLI7</accession>
<keyword evidence="2" id="KW-1185">Reference proteome</keyword>
<feature type="compositionally biased region" description="Low complexity" evidence="1">
    <location>
        <begin position="25"/>
        <end position="42"/>
    </location>
</feature>
<name>A0A8B8BLI7_CRAVI</name>
<dbReference type="AlphaFoldDB" id="A0A8B8BLI7"/>
<reference evidence="3" key="1">
    <citation type="submission" date="2025-08" db="UniProtKB">
        <authorList>
            <consortium name="RefSeq"/>
        </authorList>
    </citation>
    <scope>IDENTIFICATION</scope>
    <source>
        <tissue evidence="3">Whole sample</tissue>
    </source>
</reference>